<dbReference type="InterPro" id="IPR045616">
    <property type="entry name" value="DUF6446"/>
</dbReference>
<reference evidence="1 2" key="1">
    <citation type="submission" date="2016-12" db="EMBL/GenBank/DDBJ databases">
        <authorList>
            <person name="Song W.-J."/>
            <person name="Kurnit D.M."/>
        </authorList>
    </citation>
    <scope>NUCLEOTIDE SEQUENCE [LARGE SCALE GENOMIC DNA]</scope>
    <source>
        <strain evidence="1 2">CGMCC 1.10808</strain>
    </source>
</reference>
<dbReference type="AlphaFoldDB" id="A0A1M7U2P5"/>
<dbReference type="RefSeq" id="WP_072748461.1">
    <property type="nucleotide sequence ID" value="NZ_FOHL01000013.1"/>
</dbReference>
<evidence type="ECO:0000313" key="2">
    <source>
        <dbReference type="Proteomes" id="UP000184066"/>
    </source>
</evidence>
<name>A0A1M7U2P5_9RHOB</name>
<accession>A0A1M7U2P5</accession>
<sequence length="153" mass="16526">MRGKVVAIGLIAFAAAFGAAMWWSKTRAFYEPMAPAAEVTAAGLTLAVEDFEGIDAPTSPLKMRACFRLTPAAAAALDALAPAPDPRPLVAPGWFECFDAGALTRDLEAGAARAVIAERDAPEGFDRIIAYRPDGRAFMWRQLNERFADERPR</sequence>
<dbReference type="Proteomes" id="UP000184066">
    <property type="component" value="Unassembled WGS sequence"/>
</dbReference>
<dbReference type="OrthoDB" id="7819947at2"/>
<dbReference type="EMBL" id="FRDL01000015">
    <property type="protein sequence ID" value="SHN77266.1"/>
    <property type="molecule type" value="Genomic_DNA"/>
</dbReference>
<protein>
    <recommendedName>
        <fullName evidence="3">Histidine kinase</fullName>
    </recommendedName>
</protein>
<gene>
    <name evidence="1" type="ORF">SAMN05216200_11510</name>
</gene>
<evidence type="ECO:0000313" key="1">
    <source>
        <dbReference type="EMBL" id="SHN77266.1"/>
    </source>
</evidence>
<evidence type="ECO:0008006" key="3">
    <source>
        <dbReference type="Google" id="ProtNLM"/>
    </source>
</evidence>
<organism evidence="1 2">
    <name type="scientific">Oceanicella actignis</name>
    <dbReference type="NCBI Taxonomy" id="1189325"/>
    <lineage>
        <taxon>Bacteria</taxon>
        <taxon>Pseudomonadati</taxon>
        <taxon>Pseudomonadota</taxon>
        <taxon>Alphaproteobacteria</taxon>
        <taxon>Rhodobacterales</taxon>
        <taxon>Paracoccaceae</taxon>
        <taxon>Oceanicella</taxon>
    </lineage>
</organism>
<dbReference type="Pfam" id="PF20044">
    <property type="entry name" value="DUF6446"/>
    <property type="match status" value="1"/>
</dbReference>
<dbReference type="STRING" id="1189325.SAMN04488119_11322"/>
<proteinExistence type="predicted"/>
<keyword evidence="2" id="KW-1185">Reference proteome</keyword>